<dbReference type="EMBL" id="BSPK01000024">
    <property type="protein sequence ID" value="GLS63475.1"/>
    <property type="molecule type" value="Genomic_DNA"/>
</dbReference>
<protein>
    <submittedName>
        <fullName evidence="2">Uncharacterized protein</fullName>
    </submittedName>
</protein>
<dbReference type="RefSeq" id="WP_147028825.1">
    <property type="nucleotide sequence ID" value="NZ_BJZU01000149.1"/>
</dbReference>
<evidence type="ECO:0000313" key="4">
    <source>
        <dbReference type="Proteomes" id="UP000321960"/>
    </source>
</evidence>
<sequence>MKYLLAGSLIAVGLYTAPPVQAQSIDLRPGGPNIDLRSRRQRERDFDREEARRDMRRDERRRREIEEDDDDDDRPRRRY</sequence>
<keyword evidence="5" id="KW-1185">Reference proteome</keyword>
<dbReference type="Proteomes" id="UP000321960">
    <property type="component" value="Unassembled WGS sequence"/>
</dbReference>
<reference evidence="3" key="1">
    <citation type="journal article" date="2014" name="Int. J. Syst. Evol. Microbiol.">
        <title>Complete genome of a new Firmicutes species belonging to the dominant human colonic microbiota ('Ruminococcus bicirculans') reveals two chromosomes and a selective capacity to utilize plant glucans.</title>
        <authorList>
            <consortium name="NISC Comparative Sequencing Program"/>
            <person name="Wegmann U."/>
            <person name="Louis P."/>
            <person name="Goesmann A."/>
            <person name="Henrissat B."/>
            <person name="Duncan S.H."/>
            <person name="Flint H.J."/>
        </authorList>
    </citation>
    <scope>NUCLEOTIDE SEQUENCE</scope>
    <source>
        <strain evidence="3">NBRC 107715</strain>
    </source>
</reference>
<evidence type="ECO:0000256" key="1">
    <source>
        <dbReference type="SAM" id="MobiDB-lite"/>
    </source>
</evidence>
<evidence type="ECO:0000313" key="3">
    <source>
        <dbReference type="EMBL" id="GLS63475.1"/>
    </source>
</evidence>
<evidence type="ECO:0000313" key="5">
    <source>
        <dbReference type="Proteomes" id="UP001156856"/>
    </source>
</evidence>
<reference evidence="3" key="4">
    <citation type="submission" date="2023-01" db="EMBL/GenBank/DDBJ databases">
        <title>Draft genome sequence of Methylobacterium oxalidis strain NBRC 107715.</title>
        <authorList>
            <person name="Sun Q."/>
            <person name="Mori K."/>
        </authorList>
    </citation>
    <scope>NUCLEOTIDE SEQUENCE</scope>
    <source>
        <strain evidence="3">NBRC 107715</strain>
    </source>
</reference>
<dbReference type="OrthoDB" id="8006100at2"/>
<feature type="compositionally biased region" description="Basic and acidic residues" evidence="1">
    <location>
        <begin position="36"/>
        <end position="65"/>
    </location>
</feature>
<reference evidence="5" key="2">
    <citation type="journal article" date="2019" name="Int. J. Syst. Evol. Microbiol.">
        <title>The Global Catalogue of Microorganisms (GCM) 10K type strain sequencing project: providing services to taxonomists for standard genome sequencing and annotation.</title>
        <authorList>
            <consortium name="The Broad Institute Genomics Platform"/>
            <consortium name="The Broad Institute Genome Sequencing Center for Infectious Disease"/>
            <person name="Wu L."/>
            <person name="Ma J."/>
        </authorList>
    </citation>
    <scope>NUCLEOTIDE SEQUENCE [LARGE SCALE GENOMIC DNA]</scope>
    <source>
        <strain evidence="5">NBRC 107715</strain>
    </source>
</reference>
<gene>
    <name evidence="3" type="ORF">GCM10007888_18560</name>
    <name evidence="2" type="ORF">MOX02_54020</name>
</gene>
<dbReference type="AlphaFoldDB" id="A0A512JBL3"/>
<proteinExistence type="predicted"/>
<dbReference type="EMBL" id="BJZU01000149">
    <property type="protein sequence ID" value="GEP07364.1"/>
    <property type="molecule type" value="Genomic_DNA"/>
</dbReference>
<accession>A0A512JBL3</accession>
<reference evidence="2 4" key="3">
    <citation type="submission" date="2019-07" db="EMBL/GenBank/DDBJ databases">
        <title>Whole genome shotgun sequence of Methylobacterium oxalidis NBRC 107715.</title>
        <authorList>
            <person name="Hosoyama A."/>
            <person name="Uohara A."/>
            <person name="Ohji S."/>
            <person name="Ichikawa N."/>
        </authorList>
    </citation>
    <scope>NUCLEOTIDE SEQUENCE [LARGE SCALE GENOMIC DNA]</scope>
    <source>
        <strain evidence="2 4">NBRC 107715</strain>
    </source>
</reference>
<organism evidence="2 4">
    <name type="scientific">Methylobacterium oxalidis</name>
    <dbReference type="NCBI Taxonomy" id="944322"/>
    <lineage>
        <taxon>Bacteria</taxon>
        <taxon>Pseudomonadati</taxon>
        <taxon>Pseudomonadota</taxon>
        <taxon>Alphaproteobacteria</taxon>
        <taxon>Hyphomicrobiales</taxon>
        <taxon>Methylobacteriaceae</taxon>
        <taxon>Methylobacterium</taxon>
    </lineage>
</organism>
<comment type="caution">
    <text evidence="2">The sequence shown here is derived from an EMBL/GenBank/DDBJ whole genome shotgun (WGS) entry which is preliminary data.</text>
</comment>
<dbReference type="Proteomes" id="UP001156856">
    <property type="component" value="Unassembled WGS sequence"/>
</dbReference>
<name>A0A512JBL3_9HYPH</name>
<evidence type="ECO:0000313" key="2">
    <source>
        <dbReference type="EMBL" id="GEP07364.1"/>
    </source>
</evidence>
<feature type="region of interest" description="Disordered" evidence="1">
    <location>
        <begin position="23"/>
        <end position="79"/>
    </location>
</feature>